<feature type="domain" description="FAD-binding PCMH-type" evidence="2">
    <location>
        <begin position="626"/>
        <end position="802"/>
    </location>
</feature>
<proteinExistence type="predicted"/>
<dbReference type="GO" id="GO:0071949">
    <property type="term" value="F:FAD binding"/>
    <property type="evidence" value="ECO:0007669"/>
    <property type="project" value="InterPro"/>
</dbReference>
<dbReference type="OMA" id="LEESHYA"/>
<gene>
    <name evidence="3" type="ORF">C5167_014929</name>
</gene>
<dbReference type="InterPro" id="IPR016166">
    <property type="entry name" value="FAD-bd_PCMH"/>
</dbReference>
<dbReference type="EMBL" id="CM010717">
    <property type="protein sequence ID" value="RZC56060.1"/>
    <property type="molecule type" value="Genomic_DNA"/>
</dbReference>
<dbReference type="Pfam" id="PF25043">
    <property type="entry name" value="DUF7788"/>
    <property type="match status" value="1"/>
</dbReference>
<dbReference type="Gene3D" id="3.30.465.10">
    <property type="match status" value="1"/>
</dbReference>
<dbReference type="InterPro" id="IPR011205">
    <property type="entry name" value="UCP015417_vWA"/>
</dbReference>
<dbReference type="PANTHER" id="PTHR31373:SF27">
    <property type="entry name" value="TROVE DOMAIN-CONTAINING PROTEIN"/>
    <property type="match status" value="1"/>
</dbReference>
<reference evidence="3 4" key="1">
    <citation type="journal article" date="2018" name="Science">
        <title>The opium poppy genome and morphinan production.</title>
        <authorList>
            <person name="Guo L."/>
            <person name="Winzer T."/>
            <person name="Yang X."/>
            <person name="Li Y."/>
            <person name="Ning Z."/>
            <person name="He Z."/>
            <person name="Teodor R."/>
            <person name="Lu Y."/>
            <person name="Bowser T.A."/>
            <person name="Graham I.A."/>
            <person name="Ye K."/>
        </authorList>
    </citation>
    <scope>NUCLEOTIDE SEQUENCE [LARGE SCALE GENOMIC DNA]</scope>
    <source>
        <strain evidence="4">cv. HN1</strain>
        <tissue evidence="3">Leaves</tissue>
    </source>
</reference>
<name>A0A4Y7J7N3_PAPSO</name>
<dbReference type="InterPro" id="IPR006094">
    <property type="entry name" value="Oxid_FAD_bind_N"/>
</dbReference>
<dbReference type="Gramene" id="RZC56060">
    <property type="protein sequence ID" value="RZC56060"/>
    <property type="gene ID" value="C5167_014929"/>
</dbReference>
<accession>A0A4Y7J7N3</accession>
<dbReference type="SUPFAM" id="SSF56176">
    <property type="entry name" value="FAD-binding/transporter-associated domain-like"/>
    <property type="match status" value="1"/>
</dbReference>
<evidence type="ECO:0000256" key="1">
    <source>
        <dbReference type="SAM" id="MobiDB-lite"/>
    </source>
</evidence>
<keyword evidence="4" id="KW-1185">Reference proteome</keyword>
<protein>
    <recommendedName>
        <fullName evidence="2">FAD-binding PCMH-type domain-containing protein</fullName>
    </recommendedName>
</protein>
<dbReference type="Proteomes" id="UP000316621">
    <property type="component" value="Chromosome 3"/>
</dbReference>
<dbReference type="InterPro" id="IPR036465">
    <property type="entry name" value="vWFA_dom_sf"/>
</dbReference>
<dbReference type="Gene3D" id="3.40.462.20">
    <property type="match status" value="1"/>
</dbReference>
<dbReference type="InterPro" id="IPR036318">
    <property type="entry name" value="FAD-bd_PCMH-like_sf"/>
</dbReference>
<dbReference type="Pfam" id="PF11443">
    <property type="entry name" value="DUF2828"/>
    <property type="match status" value="1"/>
</dbReference>
<dbReference type="PROSITE" id="PS51387">
    <property type="entry name" value="FAD_PCMH"/>
    <property type="match status" value="1"/>
</dbReference>
<feature type="region of interest" description="Disordered" evidence="1">
    <location>
        <begin position="193"/>
        <end position="217"/>
    </location>
</feature>
<dbReference type="AlphaFoldDB" id="A0A4Y7J7N3"/>
<dbReference type="PANTHER" id="PTHR31373">
    <property type="entry name" value="OS06G0652100 PROTEIN"/>
    <property type="match status" value="1"/>
</dbReference>
<dbReference type="Gene3D" id="3.40.50.410">
    <property type="entry name" value="von Willebrand factor, type A domain"/>
    <property type="match status" value="1"/>
</dbReference>
<dbReference type="SUPFAM" id="SSF53300">
    <property type="entry name" value="vWA-like"/>
    <property type="match status" value="1"/>
</dbReference>
<dbReference type="Pfam" id="PF01565">
    <property type="entry name" value="FAD_binding_4"/>
    <property type="match status" value="1"/>
</dbReference>
<evidence type="ECO:0000313" key="4">
    <source>
        <dbReference type="Proteomes" id="UP000316621"/>
    </source>
</evidence>
<dbReference type="InterPro" id="IPR056690">
    <property type="entry name" value="DUF7788"/>
</dbReference>
<evidence type="ECO:0000313" key="3">
    <source>
        <dbReference type="EMBL" id="RZC56060.1"/>
    </source>
</evidence>
<organism evidence="3 4">
    <name type="scientific">Papaver somniferum</name>
    <name type="common">Opium poppy</name>
    <dbReference type="NCBI Taxonomy" id="3469"/>
    <lineage>
        <taxon>Eukaryota</taxon>
        <taxon>Viridiplantae</taxon>
        <taxon>Streptophyta</taxon>
        <taxon>Embryophyta</taxon>
        <taxon>Tracheophyta</taxon>
        <taxon>Spermatophyta</taxon>
        <taxon>Magnoliopsida</taxon>
        <taxon>Ranunculales</taxon>
        <taxon>Papaveraceae</taxon>
        <taxon>Papaveroideae</taxon>
        <taxon>Papaver</taxon>
    </lineage>
</organism>
<dbReference type="InterPro" id="IPR058580">
    <property type="entry name" value="DUF2828"/>
</dbReference>
<sequence>MSSSAAVTANEFKLIGPPSIQKRTVSPPPSGNAFIDLMVNNFNNFSKAAAPPAPIPYHLRGFTENGSATYVSSDNPLVDFFFHVVPDTPHQSVTQRLEKAWKHDSLTTLKLLCNLRGVRGTGKSDKEGFYAAALWLHKNHPKTLAINLKAMADFGYFKDLPEILYRLLEGIEIRKEQKNKWTIEKHSYPVDPKTRKRAYKNPNPVNGVQENKKSRKEKATELLKSRKEKVTELSKRALERYEKDAEYRNLHDKISDLFAEFLISDLKYLNSGEIGKISLASKWCPSLDSCFDKATLLCEGIARRIFPRNSNPDYENLEESHYAYRIRDRLRKEYLVPLHKVLELPEVYMSSKMWESLPYNRVSSVAMKKYKSFFEAHDKERFNMYLESVKKGEKKIAAGALLPHEIIASLNHNRDGDCSVAELQWRRMVDDLSKVGKLNDCLAICDVSGSMAGIPMEVSVALGLLVSEMSQEPWEGKLITFSNNPQLQIIQGDNLISKTSFIRQMEWGMSTDFQKVFDEILKVAVQGKLKEDQMIKRLFVFSDMEFNQASGKSYYGYYGQSRLSQAATWETDYQVIQDKYRMSGYMNVPEIVFWNLRDSSSTPVLGQQKGVALVSGFSKNLLKLFLEGSDLSEITPIRVMEKAIAAAVICSRKRGIQIKVRSGGHDFEGLSYTSNAPFIIVDLFKLRAINVNVKNRVAWAQSGATVGELYYRIAEKSPSLGFPAAFCTTVGVGGFLSGGGYGSMFRKYGLAADNVINARIVDARRKILDKRSMGKDLFWAIRGCGGGSFGIVLSWKVRLVDVPPTVTLCSVKKSQEDGARKIVHKWQEVAHKLPQEVFLDVDLIVVNATGNKKTLLASFNSVYLGGVEKFQIVMEERFSELGLETKDCIEMSWIQSVLFLSGYPVNVALKVLLNQTQPKTFFKIKSDYVKEHISEIGLQGLWERLLIEELTFLTFIPYGGRMSEISESAS</sequence>
<dbReference type="InterPro" id="IPR016169">
    <property type="entry name" value="FAD-bd_PCMH_sub2"/>
</dbReference>
<evidence type="ECO:0000259" key="2">
    <source>
        <dbReference type="PROSITE" id="PS51387"/>
    </source>
</evidence>